<dbReference type="Proteomes" id="UP000887566">
    <property type="component" value="Unplaced"/>
</dbReference>
<dbReference type="PANTHER" id="PTHR43544">
    <property type="entry name" value="SHORT-CHAIN DEHYDROGENASE/REDUCTASE"/>
    <property type="match status" value="1"/>
</dbReference>
<dbReference type="InterPro" id="IPR051468">
    <property type="entry name" value="Fungal_SecMetab_SDRs"/>
</dbReference>
<dbReference type="InterPro" id="IPR036291">
    <property type="entry name" value="NAD(P)-bd_dom_sf"/>
</dbReference>
<protein>
    <submittedName>
        <fullName evidence="5">Uncharacterized protein</fullName>
    </submittedName>
</protein>
<keyword evidence="4" id="KW-1185">Reference proteome</keyword>
<proteinExistence type="inferred from homology"/>
<dbReference type="AlphaFoldDB" id="A0A914VIW2"/>
<dbReference type="PRINTS" id="PR00080">
    <property type="entry name" value="SDRFAMILY"/>
</dbReference>
<dbReference type="Gene3D" id="3.40.50.720">
    <property type="entry name" value="NAD(P)-binding Rossmann-like Domain"/>
    <property type="match status" value="1"/>
</dbReference>
<keyword evidence="1" id="KW-0521">NADP</keyword>
<sequence>MSHPRTVLVTGASRGIGLELVKQLAALENGPVHIFAACRTPDSATALKEIARAHAQVHLVKLDTLDDGTISSAVNEVTTILKSTDDGLNLLINNAGIFEKEGGSCPGGERASFQRHFDVNSTGVAMVTQAFLPLLTKASSMSNSAKMGAHKAAIVNISSGGGSIGDNTTGSSVFNNVAYRMSKAAVNQLTKTLSIDLEKDGILVVSFCPGWVQTDMGGAQAALTPEESISALLTTTFQLTNEHSGGYFRRTGETIPY</sequence>
<dbReference type="GO" id="GO:0005737">
    <property type="term" value="C:cytoplasm"/>
    <property type="evidence" value="ECO:0007669"/>
    <property type="project" value="TreeGrafter"/>
</dbReference>
<organism evidence="4 5">
    <name type="scientific">Plectus sambesii</name>
    <dbReference type="NCBI Taxonomy" id="2011161"/>
    <lineage>
        <taxon>Eukaryota</taxon>
        <taxon>Metazoa</taxon>
        <taxon>Ecdysozoa</taxon>
        <taxon>Nematoda</taxon>
        <taxon>Chromadorea</taxon>
        <taxon>Plectida</taxon>
        <taxon>Plectina</taxon>
        <taxon>Plectoidea</taxon>
        <taxon>Plectidae</taxon>
        <taxon>Plectus</taxon>
    </lineage>
</organism>
<keyword evidence="2" id="KW-0560">Oxidoreductase</keyword>
<comment type="similarity">
    <text evidence="3">Belongs to the short-chain dehydrogenases/reductases (SDR) family.</text>
</comment>
<evidence type="ECO:0000256" key="1">
    <source>
        <dbReference type="ARBA" id="ARBA00022857"/>
    </source>
</evidence>
<evidence type="ECO:0000313" key="4">
    <source>
        <dbReference type="Proteomes" id="UP000887566"/>
    </source>
</evidence>
<dbReference type="WBParaSite" id="PSAMB.scaffold208size65820.g3378.t1">
    <property type="protein sequence ID" value="PSAMB.scaffold208size65820.g3378.t1"/>
    <property type="gene ID" value="PSAMB.scaffold208size65820.g3378"/>
</dbReference>
<dbReference type="PRINTS" id="PR00081">
    <property type="entry name" value="GDHRDH"/>
</dbReference>
<reference evidence="5" key="1">
    <citation type="submission" date="2022-11" db="UniProtKB">
        <authorList>
            <consortium name="WormBaseParasite"/>
        </authorList>
    </citation>
    <scope>IDENTIFICATION</scope>
</reference>
<dbReference type="PANTHER" id="PTHR43544:SF7">
    <property type="entry name" value="NADB-LER2"/>
    <property type="match status" value="1"/>
</dbReference>
<evidence type="ECO:0000313" key="5">
    <source>
        <dbReference type="WBParaSite" id="PSAMB.scaffold208size65820.g3378.t1"/>
    </source>
</evidence>
<accession>A0A914VIW2</accession>
<evidence type="ECO:0000256" key="3">
    <source>
        <dbReference type="RuleBase" id="RU000363"/>
    </source>
</evidence>
<dbReference type="GO" id="GO:0016491">
    <property type="term" value="F:oxidoreductase activity"/>
    <property type="evidence" value="ECO:0007669"/>
    <property type="project" value="UniProtKB-KW"/>
</dbReference>
<name>A0A914VIW2_9BILA</name>
<dbReference type="CDD" id="cd05325">
    <property type="entry name" value="carb_red_sniffer_like_SDR_c"/>
    <property type="match status" value="1"/>
</dbReference>
<dbReference type="Pfam" id="PF00106">
    <property type="entry name" value="adh_short"/>
    <property type="match status" value="1"/>
</dbReference>
<dbReference type="SUPFAM" id="SSF51735">
    <property type="entry name" value="NAD(P)-binding Rossmann-fold domains"/>
    <property type="match status" value="1"/>
</dbReference>
<dbReference type="InterPro" id="IPR002347">
    <property type="entry name" value="SDR_fam"/>
</dbReference>
<evidence type="ECO:0000256" key="2">
    <source>
        <dbReference type="ARBA" id="ARBA00023002"/>
    </source>
</evidence>